<dbReference type="InterPro" id="IPR006311">
    <property type="entry name" value="TAT_signal"/>
</dbReference>
<dbReference type="PANTHER" id="PTHR22604:SF105">
    <property type="entry name" value="TRANS-1,2-DIHYDROBENZENE-1,2-DIOL DEHYDROGENASE"/>
    <property type="match status" value="1"/>
</dbReference>
<dbReference type="InterPro" id="IPR008354">
    <property type="entry name" value="Glc-Fru_OxRdtase_bac"/>
</dbReference>
<dbReference type="Pfam" id="PF01408">
    <property type="entry name" value="GFO_IDH_MocA"/>
    <property type="match status" value="1"/>
</dbReference>
<feature type="region of interest" description="Disordered" evidence="3">
    <location>
        <begin position="31"/>
        <end position="75"/>
    </location>
</feature>
<evidence type="ECO:0000256" key="2">
    <source>
        <dbReference type="ARBA" id="ARBA00023002"/>
    </source>
</evidence>
<evidence type="ECO:0000259" key="5">
    <source>
        <dbReference type="Pfam" id="PF22725"/>
    </source>
</evidence>
<evidence type="ECO:0000313" key="6">
    <source>
        <dbReference type="EMBL" id="XBO38847.1"/>
    </source>
</evidence>
<dbReference type="AlphaFoldDB" id="A0AAU7JF37"/>
<dbReference type="InterPro" id="IPR050984">
    <property type="entry name" value="Gfo/Idh/MocA_domain"/>
</dbReference>
<feature type="domain" description="GFO/IDH/MocA-like oxidoreductase" evidence="5">
    <location>
        <begin position="216"/>
        <end position="334"/>
    </location>
</feature>
<dbReference type="GO" id="GO:0000166">
    <property type="term" value="F:nucleotide binding"/>
    <property type="evidence" value="ECO:0007669"/>
    <property type="project" value="InterPro"/>
</dbReference>
<dbReference type="InterPro" id="IPR036291">
    <property type="entry name" value="NAD(P)-bd_dom_sf"/>
</dbReference>
<dbReference type="SUPFAM" id="SSF55347">
    <property type="entry name" value="Glyceraldehyde-3-phosphate dehydrogenase-like, C-terminal domain"/>
    <property type="match status" value="1"/>
</dbReference>
<dbReference type="InterPro" id="IPR055170">
    <property type="entry name" value="GFO_IDH_MocA-like_dom"/>
</dbReference>
<dbReference type="PANTHER" id="PTHR22604">
    <property type="entry name" value="OXIDOREDUCTASES"/>
    <property type="match status" value="1"/>
</dbReference>
<organism evidence="6">
    <name type="scientific">Alsobacter sp. KACC 23698</name>
    <dbReference type="NCBI Taxonomy" id="3149229"/>
    <lineage>
        <taxon>Bacteria</taxon>
        <taxon>Pseudomonadati</taxon>
        <taxon>Pseudomonadota</taxon>
        <taxon>Alphaproteobacteria</taxon>
        <taxon>Hyphomicrobiales</taxon>
        <taxon>Alsobacteraceae</taxon>
        <taxon>Alsobacter</taxon>
    </lineage>
</organism>
<dbReference type="GO" id="GO:0016491">
    <property type="term" value="F:oxidoreductase activity"/>
    <property type="evidence" value="ECO:0007669"/>
    <property type="project" value="UniProtKB-KW"/>
</dbReference>
<dbReference type="Gene3D" id="3.30.360.10">
    <property type="entry name" value="Dihydrodipicolinate Reductase, domain 2"/>
    <property type="match status" value="1"/>
</dbReference>
<keyword evidence="2" id="KW-0560">Oxidoreductase</keyword>
<dbReference type="RefSeq" id="WP_406855688.1">
    <property type="nucleotide sequence ID" value="NZ_CP157484.1"/>
</dbReference>
<proteinExistence type="inferred from homology"/>
<feature type="compositionally biased region" description="Low complexity" evidence="3">
    <location>
        <begin position="42"/>
        <end position="54"/>
    </location>
</feature>
<dbReference type="PRINTS" id="PR01775">
    <property type="entry name" value="GLFROXRDTASE"/>
</dbReference>
<name>A0AAU7JF37_9HYPH</name>
<dbReference type="Gene3D" id="3.40.50.720">
    <property type="entry name" value="NAD(P)-binding Rossmann-like Domain"/>
    <property type="match status" value="1"/>
</dbReference>
<dbReference type="PROSITE" id="PS51318">
    <property type="entry name" value="TAT"/>
    <property type="match status" value="1"/>
</dbReference>
<evidence type="ECO:0000256" key="3">
    <source>
        <dbReference type="SAM" id="MobiDB-lite"/>
    </source>
</evidence>
<sequence>MTIDTSRRTFTKTAALVGLGGWAASALPMRQAAGAPGGAGSPDGAPVLAAAPAEGAGGSDPIPLAPPDRQPPDLKIPEAKRKIGFAVVGLGELALAEIMPAFGSARMAVPVALVSGHEDKAKKVAAAYGVDADAIYDYDEFDEIADNEDIDVVYIVLPNHMHAEYTIRALRAGKHVLCEKPMAPTVEECERMIAVARETGRKLMIAYRLHYEPLNQKVMELCGRKELGAVKTFASSNCQDQKAPNIRLSNATAGGPLGDVGIYSINAARYVTGEEPVEVSAFAHQPKDDPRFREVPESVAYTMRFPSGALAHCDCSFGAAVDRRYTVHCAKGVIDMNPAFSYAGLRLKVKQGEEAKGDARDQELLIPQVNQFAAEMDHFAECVAEDKQPSTPGEEGLADMRVITALYEAIRTGGTVKVSR</sequence>
<accession>A0AAU7JF37</accession>
<dbReference type="Pfam" id="PF22725">
    <property type="entry name" value="GFO_IDH_MocA_C3"/>
    <property type="match status" value="1"/>
</dbReference>
<dbReference type="InterPro" id="IPR000683">
    <property type="entry name" value="Gfo/Idh/MocA-like_OxRdtase_N"/>
</dbReference>
<gene>
    <name evidence="6" type="ORF">ABEG18_24670</name>
</gene>
<protein>
    <submittedName>
        <fullName evidence="6">Gfo/Idh/MocA family oxidoreductase</fullName>
    </submittedName>
</protein>
<comment type="similarity">
    <text evidence="1">Belongs to the Gfo/Idh/MocA family.</text>
</comment>
<evidence type="ECO:0000259" key="4">
    <source>
        <dbReference type="Pfam" id="PF01408"/>
    </source>
</evidence>
<dbReference type="EMBL" id="CP157484">
    <property type="protein sequence ID" value="XBO38847.1"/>
    <property type="molecule type" value="Genomic_DNA"/>
</dbReference>
<reference evidence="6" key="1">
    <citation type="submission" date="2024-05" db="EMBL/GenBank/DDBJ databases">
        <authorList>
            <person name="Kim S."/>
            <person name="Heo J."/>
            <person name="Choi H."/>
            <person name="Choi Y."/>
            <person name="Kwon S.-W."/>
            <person name="Kim Y."/>
        </authorList>
    </citation>
    <scope>NUCLEOTIDE SEQUENCE</scope>
    <source>
        <strain evidence="6">KACC 23698</strain>
    </source>
</reference>
<evidence type="ECO:0000256" key="1">
    <source>
        <dbReference type="ARBA" id="ARBA00010928"/>
    </source>
</evidence>
<dbReference type="SUPFAM" id="SSF51735">
    <property type="entry name" value="NAD(P)-binding Rossmann-fold domains"/>
    <property type="match status" value="1"/>
</dbReference>
<feature type="domain" description="Gfo/Idh/MocA-like oxidoreductase N-terminal" evidence="4">
    <location>
        <begin position="84"/>
        <end position="207"/>
    </location>
</feature>